<sequence>MAGHVALCSKMRIWERMEQNVHIKSPAHAGLGYSSKSSTGLDWTGKAPLPCVAGLALDCCPYTRRRNPRVFGNIQNRTPARICKVRIRNLR</sequence>
<proteinExistence type="predicted"/>
<dbReference type="EMBL" id="WIQW01000031">
    <property type="protein sequence ID" value="KAF3098523.1"/>
    <property type="molecule type" value="Genomic_DNA"/>
</dbReference>
<dbReference type="Proteomes" id="UP000475325">
    <property type="component" value="Unassembled WGS sequence"/>
</dbReference>
<evidence type="ECO:0000313" key="1">
    <source>
        <dbReference type="EMBL" id="KAF3098523.1"/>
    </source>
</evidence>
<comment type="caution">
    <text evidence="1">The sequence shown here is derived from an EMBL/GenBank/DDBJ whole genome shotgun (WGS) entry which is preliminary data.</text>
</comment>
<evidence type="ECO:0000313" key="2">
    <source>
        <dbReference type="Proteomes" id="UP000475325"/>
    </source>
</evidence>
<gene>
    <name evidence="1" type="ORF">TWF102_006080</name>
</gene>
<reference evidence="1 2" key="1">
    <citation type="submission" date="2019-06" db="EMBL/GenBank/DDBJ databases">
        <authorList>
            <person name="Palmer J.M."/>
        </authorList>
    </citation>
    <scope>NUCLEOTIDE SEQUENCE [LARGE SCALE GENOMIC DNA]</scope>
    <source>
        <strain evidence="1 2">TWF102</strain>
    </source>
</reference>
<protein>
    <submittedName>
        <fullName evidence="1">Uncharacterized protein</fullName>
    </submittedName>
</protein>
<organism evidence="1 2">
    <name type="scientific">Orbilia oligospora</name>
    <name type="common">Nematode-trapping fungus</name>
    <name type="synonym">Arthrobotrys oligospora</name>
    <dbReference type="NCBI Taxonomy" id="2813651"/>
    <lineage>
        <taxon>Eukaryota</taxon>
        <taxon>Fungi</taxon>
        <taxon>Dikarya</taxon>
        <taxon>Ascomycota</taxon>
        <taxon>Pezizomycotina</taxon>
        <taxon>Orbiliomycetes</taxon>
        <taxon>Orbiliales</taxon>
        <taxon>Orbiliaceae</taxon>
        <taxon>Orbilia</taxon>
    </lineage>
</organism>
<accession>A0A7C8J6S1</accession>
<dbReference type="AlphaFoldDB" id="A0A7C8J6S1"/>
<name>A0A7C8J6S1_ORBOL</name>